<evidence type="ECO:0000256" key="7">
    <source>
        <dbReference type="ARBA" id="ARBA00022958"/>
    </source>
</evidence>
<evidence type="ECO:0000256" key="11">
    <source>
        <dbReference type="PROSITE-ProRule" id="PRU00023"/>
    </source>
</evidence>
<sequence>MLADMYPHEGKTWIGAVIPNFRETSPRTRYISAIYWSITTMTTVGYGDLHAVNTMEMIFIIFYMLFNLGLTAYLIGNMTNLVVEGTRRTMEFRNSIEAASNFVCRNRLPPRPQSFTYRTKTLTQLLRVKTNTLIEAMQIKKEDNILILKNFLQHFKQLKDLSIKDLMVENTEEEDPNMAVNLLTVASTGNAAFLEELLRAGLDPDIGDSKGKTPLHIAASNGHEECVKVLLKHTCNIHIKDINGNTALWYAIASNHYSIFRILYQLSALSDPYTAGNLLCVAAKKNDLTVMNELLKQGLNIDSKDRHGMTAIQIAMAENLVDMVQLLVMNGADVADVHVHEFSAPTLNEMLQKREIGHLINVSEAMPSEFVLKGQNQEEQKQIWRRFNGLECPRVSIYRGHPEVRREKGFIEAGKLIRLPDSLEKLKTIAGEKFGFDARDAMVTNEEGAEIDSIDVIRDNDKLFFVEEAIDSKFQV</sequence>
<dbReference type="GO" id="GO:0005886">
    <property type="term" value="C:plasma membrane"/>
    <property type="evidence" value="ECO:0007669"/>
    <property type="project" value="UniProtKB-SubCell"/>
</dbReference>
<dbReference type="InterPro" id="IPR005821">
    <property type="entry name" value="Ion_trans_dom"/>
</dbReference>
<dbReference type="PRINTS" id="PR01415">
    <property type="entry name" value="ANKYRIN"/>
</dbReference>
<organism evidence="14 15">
    <name type="scientific">Trifolium subterraneum</name>
    <name type="common">Subterranean clover</name>
    <dbReference type="NCBI Taxonomy" id="3900"/>
    <lineage>
        <taxon>Eukaryota</taxon>
        <taxon>Viridiplantae</taxon>
        <taxon>Streptophyta</taxon>
        <taxon>Embryophyta</taxon>
        <taxon>Tracheophyta</taxon>
        <taxon>Spermatophyta</taxon>
        <taxon>Magnoliopsida</taxon>
        <taxon>eudicotyledons</taxon>
        <taxon>Gunneridae</taxon>
        <taxon>Pentapetalae</taxon>
        <taxon>rosids</taxon>
        <taxon>fabids</taxon>
        <taxon>Fabales</taxon>
        <taxon>Fabaceae</taxon>
        <taxon>Papilionoideae</taxon>
        <taxon>50 kb inversion clade</taxon>
        <taxon>NPAAA clade</taxon>
        <taxon>Hologalegina</taxon>
        <taxon>IRL clade</taxon>
        <taxon>Trifolieae</taxon>
        <taxon>Trifolium</taxon>
    </lineage>
</organism>
<dbReference type="Pfam" id="PF12796">
    <property type="entry name" value="Ank_2"/>
    <property type="match status" value="2"/>
</dbReference>
<dbReference type="PANTHER" id="PTHR45743:SF21">
    <property type="entry name" value="POTASSIUM CHANNEL AKT2_3"/>
    <property type="match status" value="1"/>
</dbReference>
<dbReference type="SUPFAM" id="SSF48403">
    <property type="entry name" value="Ankyrin repeat"/>
    <property type="match status" value="1"/>
</dbReference>
<dbReference type="AlphaFoldDB" id="A0A2Z6LX63"/>
<dbReference type="OrthoDB" id="426293at2759"/>
<feature type="repeat" description="ANK" evidence="11">
    <location>
        <begin position="210"/>
        <end position="242"/>
    </location>
</feature>
<name>A0A2Z6LX63_TRISU</name>
<feature type="repeat" description="ANK" evidence="11">
    <location>
        <begin position="307"/>
        <end position="339"/>
    </location>
</feature>
<dbReference type="Gene3D" id="1.25.40.20">
    <property type="entry name" value="Ankyrin repeat-containing domain"/>
    <property type="match status" value="2"/>
</dbReference>
<keyword evidence="4 12" id="KW-0812">Transmembrane</keyword>
<evidence type="ECO:0000256" key="12">
    <source>
        <dbReference type="SAM" id="Phobius"/>
    </source>
</evidence>
<dbReference type="PROSITE" id="PS50088">
    <property type="entry name" value="ANK_REPEAT"/>
    <property type="match status" value="2"/>
</dbReference>
<dbReference type="InterPro" id="IPR036770">
    <property type="entry name" value="Ankyrin_rpt-contain_sf"/>
</dbReference>
<dbReference type="GO" id="GO:0005249">
    <property type="term" value="F:voltage-gated potassium channel activity"/>
    <property type="evidence" value="ECO:0007669"/>
    <property type="project" value="InterPro"/>
</dbReference>
<keyword evidence="9 12" id="KW-0472">Membrane</keyword>
<proteinExistence type="predicted"/>
<keyword evidence="8 12" id="KW-1133">Transmembrane helix</keyword>
<dbReference type="PROSITE" id="PS51490">
    <property type="entry name" value="KHA"/>
    <property type="match status" value="1"/>
</dbReference>
<evidence type="ECO:0000313" key="14">
    <source>
        <dbReference type="EMBL" id="GAU24364.1"/>
    </source>
</evidence>
<accession>A0A2Z6LX63</accession>
<dbReference type="InterPro" id="IPR045319">
    <property type="entry name" value="KAT/AKT"/>
</dbReference>
<gene>
    <name evidence="14" type="ORF">TSUD_390730</name>
</gene>
<reference evidence="15" key="1">
    <citation type="journal article" date="2017" name="Front. Plant Sci.">
        <title>Climate Clever Clovers: New Paradigm to Reduce the Environmental Footprint of Ruminants by Breeding Low Methanogenic Forages Utilizing Haplotype Variation.</title>
        <authorList>
            <person name="Kaur P."/>
            <person name="Appels R."/>
            <person name="Bayer P.E."/>
            <person name="Keeble-Gagnere G."/>
            <person name="Wang J."/>
            <person name="Hirakawa H."/>
            <person name="Shirasawa K."/>
            <person name="Vercoe P."/>
            <person name="Stefanova K."/>
            <person name="Durmic Z."/>
            <person name="Nichols P."/>
            <person name="Revell C."/>
            <person name="Isobe S.N."/>
            <person name="Edwards D."/>
            <person name="Erskine W."/>
        </authorList>
    </citation>
    <scope>NUCLEOTIDE SEQUENCE [LARGE SCALE GENOMIC DNA]</scope>
    <source>
        <strain evidence="15">cv. Daliak</strain>
    </source>
</reference>
<dbReference type="InterPro" id="IPR002110">
    <property type="entry name" value="Ankyrin_rpt"/>
</dbReference>
<protein>
    <recommendedName>
        <fullName evidence="13">KHA domain-containing protein</fullName>
    </recommendedName>
</protein>
<dbReference type="SMART" id="SM00248">
    <property type="entry name" value="ANK"/>
    <property type="match status" value="5"/>
</dbReference>
<evidence type="ECO:0000313" key="15">
    <source>
        <dbReference type="Proteomes" id="UP000242715"/>
    </source>
</evidence>
<evidence type="ECO:0000256" key="6">
    <source>
        <dbReference type="ARBA" id="ARBA00022882"/>
    </source>
</evidence>
<dbReference type="Proteomes" id="UP000242715">
    <property type="component" value="Unassembled WGS sequence"/>
</dbReference>
<dbReference type="Gene3D" id="1.10.287.70">
    <property type="match status" value="1"/>
</dbReference>
<evidence type="ECO:0000256" key="5">
    <source>
        <dbReference type="ARBA" id="ARBA00022826"/>
    </source>
</evidence>
<keyword evidence="15" id="KW-1185">Reference proteome</keyword>
<dbReference type="InterPro" id="IPR021789">
    <property type="entry name" value="KHA_dom"/>
</dbReference>
<dbReference type="SUPFAM" id="SSF81324">
    <property type="entry name" value="Voltage-gated potassium channels"/>
    <property type="match status" value="1"/>
</dbReference>
<feature type="domain" description="KHA" evidence="13">
    <location>
        <begin position="394"/>
        <end position="476"/>
    </location>
</feature>
<dbReference type="PANTHER" id="PTHR45743">
    <property type="entry name" value="POTASSIUM CHANNEL AKT1"/>
    <property type="match status" value="1"/>
</dbReference>
<keyword evidence="6" id="KW-0813">Transport</keyword>
<comment type="subcellular location">
    <subcellularLocation>
        <location evidence="2">Cell membrane</location>
        <topology evidence="2">Peripheral membrane protein</topology>
        <orientation evidence="2">Cytoplasmic side</orientation>
    </subcellularLocation>
    <subcellularLocation>
        <location evidence="1">Membrane</location>
        <topology evidence="1">Multi-pass membrane protein</topology>
    </subcellularLocation>
</comment>
<keyword evidence="11" id="KW-0040">ANK repeat</keyword>
<evidence type="ECO:0000256" key="9">
    <source>
        <dbReference type="ARBA" id="ARBA00023136"/>
    </source>
</evidence>
<keyword evidence="10" id="KW-0407">Ion channel</keyword>
<evidence type="ECO:0000256" key="3">
    <source>
        <dbReference type="ARBA" id="ARBA00022538"/>
    </source>
</evidence>
<dbReference type="GO" id="GO:0034702">
    <property type="term" value="C:monoatomic ion channel complex"/>
    <property type="evidence" value="ECO:0007669"/>
    <property type="project" value="UniProtKB-KW"/>
</dbReference>
<keyword evidence="3" id="KW-0633">Potassium transport</keyword>
<feature type="transmembrane region" description="Helical" evidence="12">
    <location>
        <begin position="57"/>
        <end position="83"/>
    </location>
</feature>
<evidence type="ECO:0000256" key="1">
    <source>
        <dbReference type="ARBA" id="ARBA00004141"/>
    </source>
</evidence>
<keyword evidence="6" id="KW-0406">Ion transport</keyword>
<keyword evidence="5" id="KW-0631">Potassium channel</keyword>
<keyword evidence="6" id="KW-0851">Voltage-gated channel</keyword>
<evidence type="ECO:0000256" key="2">
    <source>
        <dbReference type="ARBA" id="ARBA00004413"/>
    </source>
</evidence>
<dbReference type="Pfam" id="PF00520">
    <property type="entry name" value="Ion_trans"/>
    <property type="match status" value="1"/>
</dbReference>
<dbReference type="EMBL" id="DF973288">
    <property type="protein sequence ID" value="GAU24364.1"/>
    <property type="molecule type" value="Genomic_DNA"/>
</dbReference>
<evidence type="ECO:0000259" key="13">
    <source>
        <dbReference type="PROSITE" id="PS51490"/>
    </source>
</evidence>
<keyword evidence="7" id="KW-0630">Potassium</keyword>
<evidence type="ECO:0000256" key="8">
    <source>
        <dbReference type="ARBA" id="ARBA00022989"/>
    </source>
</evidence>
<dbReference type="Pfam" id="PF11834">
    <property type="entry name" value="KHA"/>
    <property type="match status" value="1"/>
</dbReference>
<dbReference type="PROSITE" id="PS50297">
    <property type="entry name" value="ANK_REP_REGION"/>
    <property type="match status" value="2"/>
</dbReference>
<evidence type="ECO:0000256" key="10">
    <source>
        <dbReference type="ARBA" id="ARBA00023303"/>
    </source>
</evidence>
<evidence type="ECO:0000256" key="4">
    <source>
        <dbReference type="ARBA" id="ARBA00022692"/>
    </source>
</evidence>